<dbReference type="EMBL" id="JBJJXI010000059">
    <property type="protein sequence ID" value="KAL3398476.1"/>
    <property type="molecule type" value="Genomic_DNA"/>
</dbReference>
<dbReference type="Proteomes" id="UP001627154">
    <property type="component" value="Unassembled WGS sequence"/>
</dbReference>
<accession>A0ABD2WZD4</accession>
<keyword evidence="2" id="KW-1185">Reference proteome</keyword>
<protein>
    <submittedName>
        <fullName evidence="1">Uncharacterized protein</fullName>
    </submittedName>
</protein>
<name>A0ABD2WZD4_9HYME</name>
<gene>
    <name evidence="1" type="ORF">TKK_007632</name>
</gene>
<proteinExistence type="predicted"/>
<evidence type="ECO:0000313" key="2">
    <source>
        <dbReference type="Proteomes" id="UP001627154"/>
    </source>
</evidence>
<dbReference type="AlphaFoldDB" id="A0ABD2WZD4"/>
<comment type="caution">
    <text evidence="1">The sequence shown here is derived from an EMBL/GenBank/DDBJ whole genome shotgun (WGS) entry which is preliminary data.</text>
</comment>
<sequence length="276" mass="32167">MTSDFMDFARDQVKYQDDTDQNYIGLMKMVKDLSSTVKTTLCEVVNLNVNAPESEVPFKLNANSTAIGDMTIPRRAPERNLQRSIDNHDSLDSKIAQLNRTLEQNLVPKRNFAEYKLTSKSNFTLWLDLLQSELECYNLKYLIDNKCEEDSEVHNKNKINARNLIISRLEEIYHTRIINLKDPFDIMQKIKETKRNESNISESDLRLKLFSIVKSKHETVQEFSNQFDAILREFEACNYRDAIQSKELDTAFYKAVKDTFPNIRTAALIHKGWDKP</sequence>
<evidence type="ECO:0000313" key="1">
    <source>
        <dbReference type="EMBL" id="KAL3398476.1"/>
    </source>
</evidence>
<organism evidence="1 2">
    <name type="scientific">Trichogramma kaykai</name>
    <dbReference type="NCBI Taxonomy" id="54128"/>
    <lineage>
        <taxon>Eukaryota</taxon>
        <taxon>Metazoa</taxon>
        <taxon>Ecdysozoa</taxon>
        <taxon>Arthropoda</taxon>
        <taxon>Hexapoda</taxon>
        <taxon>Insecta</taxon>
        <taxon>Pterygota</taxon>
        <taxon>Neoptera</taxon>
        <taxon>Endopterygota</taxon>
        <taxon>Hymenoptera</taxon>
        <taxon>Apocrita</taxon>
        <taxon>Proctotrupomorpha</taxon>
        <taxon>Chalcidoidea</taxon>
        <taxon>Trichogrammatidae</taxon>
        <taxon>Trichogramma</taxon>
    </lineage>
</organism>
<reference evidence="1 2" key="1">
    <citation type="journal article" date="2024" name="bioRxiv">
        <title>A reference genome for Trichogramma kaykai: A tiny desert-dwelling parasitoid wasp with competing sex-ratio distorters.</title>
        <authorList>
            <person name="Culotta J."/>
            <person name="Lindsey A.R."/>
        </authorList>
    </citation>
    <scope>NUCLEOTIDE SEQUENCE [LARGE SCALE GENOMIC DNA]</scope>
    <source>
        <strain evidence="1 2">KSX58</strain>
    </source>
</reference>